<gene>
    <name evidence="3" type="ORF">Fot_00267</name>
</gene>
<reference evidence="4" key="1">
    <citation type="submission" date="2024-07" db="EMBL/GenBank/DDBJ databases">
        <title>Two chromosome-level genome assemblies of Korean endemic species Abeliophyllum distichum and Forsythia ovata (Oleaceae).</title>
        <authorList>
            <person name="Jang H."/>
        </authorList>
    </citation>
    <scope>NUCLEOTIDE SEQUENCE [LARGE SCALE GENOMIC DNA]</scope>
</reference>
<feature type="compositionally biased region" description="Basic and acidic residues" evidence="2">
    <location>
        <begin position="31"/>
        <end position="47"/>
    </location>
</feature>
<accession>A0ABD1X3S4</accession>
<feature type="coiled-coil region" evidence="1">
    <location>
        <begin position="185"/>
        <end position="318"/>
    </location>
</feature>
<feature type="region of interest" description="Disordered" evidence="2">
    <location>
        <begin position="371"/>
        <end position="392"/>
    </location>
</feature>
<comment type="caution">
    <text evidence="3">The sequence shown here is derived from an EMBL/GenBank/DDBJ whole genome shotgun (WGS) entry which is preliminary data.</text>
</comment>
<feature type="region of interest" description="Disordered" evidence="2">
    <location>
        <begin position="1"/>
        <end position="113"/>
    </location>
</feature>
<sequence>MKKQGSSSLPKIGLVGLAAKKIPPVRGKTTNQEHKKTGKKGDKRDAIPEVGGSSKRSLKDEDNLEILKEEGLSRKATKPRTASSKSPQNQSMEGVGTSNVQGEANLPSQEGEMPDHFFHVKKSLERRPCDISPKVLGMLPNHLQRATATVDSFWTDSWAAYSAKSSVEAKLIAAKALAARSMVLIEEAEVSVRDLELNKRNVALRNVEKMIKDLDYFKELSSWLQVSLKESKKELRVVTDQRDKLKEDLQNAEFDVAEFSKRYDNAAQSQLVTSKALEEVNDHKRGLIEKVAELENALDSLKVENSGLKEEKLGLERNTEDAVKAGVENFRNQFEFTQDYENLQAFFVNFGARQVLAELKELHPSLDLSALKSEYPAPEEADEEADQPPPEA</sequence>
<evidence type="ECO:0000256" key="1">
    <source>
        <dbReference type="SAM" id="Coils"/>
    </source>
</evidence>
<proteinExistence type="predicted"/>
<dbReference type="Proteomes" id="UP001604277">
    <property type="component" value="Unassembled WGS sequence"/>
</dbReference>
<dbReference type="AlphaFoldDB" id="A0ABD1X3S4"/>
<evidence type="ECO:0000313" key="3">
    <source>
        <dbReference type="EMBL" id="KAL2555528.1"/>
    </source>
</evidence>
<feature type="compositionally biased region" description="Acidic residues" evidence="2">
    <location>
        <begin position="377"/>
        <end position="386"/>
    </location>
</feature>
<keyword evidence="4" id="KW-1185">Reference proteome</keyword>
<protein>
    <submittedName>
        <fullName evidence="3">Uncharacterized protein</fullName>
    </submittedName>
</protein>
<feature type="compositionally biased region" description="Basic and acidic residues" evidence="2">
    <location>
        <begin position="57"/>
        <end position="73"/>
    </location>
</feature>
<feature type="compositionally biased region" description="Polar residues" evidence="2">
    <location>
        <begin position="80"/>
        <end position="108"/>
    </location>
</feature>
<keyword evidence="1" id="KW-0175">Coiled coil</keyword>
<name>A0ABD1X3S4_9LAMI</name>
<organism evidence="3 4">
    <name type="scientific">Forsythia ovata</name>
    <dbReference type="NCBI Taxonomy" id="205694"/>
    <lineage>
        <taxon>Eukaryota</taxon>
        <taxon>Viridiplantae</taxon>
        <taxon>Streptophyta</taxon>
        <taxon>Embryophyta</taxon>
        <taxon>Tracheophyta</taxon>
        <taxon>Spermatophyta</taxon>
        <taxon>Magnoliopsida</taxon>
        <taxon>eudicotyledons</taxon>
        <taxon>Gunneridae</taxon>
        <taxon>Pentapetalae</taxon>
        <taxon>asterids</taxon>
        <taxon>lamiids</taxon>
        <taxon>Lamiales</taxon>
        <taxon>Oleaceae</taxon>
        <taxon>Forsythieae</taxon>
        <taxon>Forsythia</taxon>
    </lineage>
</organism>
<evidence type="ECO:0000313" key="4">
    <source>
        <dbReference type="Proteomes" id="UP001604277"/>
    </source>
</evidence>
<dbReference type="EMBL" id="JBFOLJ010000001">
    <property type="protein sequence ID" value="KAL2555528.1"/>
    <property type="molecule type" value="Genomic_DNA"/>
</dbReference>
<evidence type="ECO:0000256" key="2">
    <source>
        <dbReference type="SAM" id="MobiDB-lite"/>
    </source>
</evidence>